<organism evidence="1 2">
    <name type="scientific">Caerostris extrusa</name>
    <name type="common">Bark spider</name>
    <name type="synonym">Caerostris bankana</name>
    <dbReference type="NCBI Taxonomy" id="172846"/>
    <lineage>
        <taxon>Eukaryota</taxon>
        <taxon>Metazoa</taxon>
        <taxon>Ecdysozoa</taxon>
        <taxon>Arthropoda</taxon>
        <taxon>Chelicerata</taxon>
        <taxon>Arachnida</taxon>
        <taxon>Araneae</taxon>
        <taxon>Araneomorphae</taxon>
        <taxon>Entelegynae</taxon>
        <taxon>Araneoidea</taxon>
        <taxon>Araneidae</taxon>
        <taxon>Caerostris</taxon>
    </lineage>
</organism>
<proteinExistence type="predicted"/>
<dbReference type="EMBL" id="BPLR01013823">
    <property type="protein sequence ID" value="GIY64063.1"/>
    <property type="molecule type" value="Genomic_DNA"/>
</dbReference>
<accession>A0AAV4V206</accession>
<reference evidence="1 2" key="1">
    <citation type="submission" date="2021-06" db="EMBL/GenBank/DDBJ databases">
        <title>Caerostris extrusa draft genome.</title>
        <authorList>
            <person name="Kono N."/>
            <person name="Arakawa K."/>
        </authorList>
    </citation>
    <scope>NUCLEOTIDE SEQUENCE [LARGE SCALE GENOMIC DNA]</scope>
</reference>
<dbReference type="Proteomes" id="UP001054945">
    <property type="component" value="Unassembled WGS sequence"/>
</dbReference>
<evidence type="ECO:0000313" key="1">
    <source>
        <dbReference type="EMBL" id="GIY64063.1"/>
    </source>
</evidence>
<sequence length="127" mass="14679">MLNFQERKFCSSDLRTTQTPSAERLTRLEVLTGCTGEKEKRNPREDNKIINGNRKCNECETQETALTVKENYGKSKSISKWRNGLEDRFIGFCELRGSNAFGNKALEVVLTILFLMFDLKCFLRKVM</sequence>
<protein>
    <submittedName>
        <fullName evidence="1">Uncharacterized protein</fullName>
    </submittedName>
</protein>
<evidence type="ECO:0000313" key="2">
    <source>
        <dbReference type="Proteomes" id="UP001054945"/>
    </source>
</evidence>
<dbReference type="AlphaFoldDB" id="A0AAV4V206"/>
<keyword evidence="2" id="KW-1185">Reference proteome</keyword>
<gene>
    <name evidence="1" type="ORF">CEXT_629781</name>
</gene>
<name>A0AAV4V206_CAEEX</name>
<comment type="caution">
    <text evidence="1">The sequence shown here is derived from an EMBL/GenBank/DDBJ whole genome shotgun (WGS) entry which is preliminary data.</text>
</comment>